<organism evidence="2 3">
    <name type="scientific">Neoarthrinium moseri</name>
    <dbReference type="NCBI Taxonomy" id="1658444"/>
    <lineage>
        <taxon>Eukaryota</taxon>
        <taxon>Fungi</taxon>
        <taxon>Dikarya</taxon>
        <taxon>Ascomycota</taxon>
        <taxon>Pezizomycotina</taxon>
        <taxon>Sordariomycetes</taxon>
        <taxon>Xylariomycetidae</taxon>
        <taxon>Amphisphaeriales</taxon>
        <taxon>Apiosporaceae</taxon>
        <taxon>Neoarthrinium</taxon>
    </lineage>
</organism>
<evidence type="ECO:0000256" key="1">
    <source>
        <dbReference type="SAM" id="MobiDB-lite"/>
    </source>
</evidence>
<evidence type="ECO:0000313" key="2">
    <source>
        <dbReference type="EMBL" id="KAI1873464.1"/>
    </source>
</evidence>
<dbReference type="AlphaFoldDB" id="A0A9P9WPG4"/>
<reference evidence="2" key="1">
    <citation type="submission" date="2021-03" db="EMBL/GenBank/DDBJ databases">
        <title>Revisited historic fungal species revealed as producer of novel bioactive compounds through whole genome sequencing and comparative genomics.</title>
        <authorList>
            <person name="Vignolle G.A."/>
            <person name="Hochenegger N."/>
            <person name="Mach R.L."/>
            <person name="Mach-Aigner A.R."/>
            <person name="Javad Rahimi M."/>
            <person name="Salim K.A."/>
            <person name="Chan C.M."/>
            <person name="Lim L.B.L."/>
            <person name="Cai F."/>
            <person name="Druzhinina I.S."/>
            <person name="U'Ren J.M."/>
            <person name="Derntl C."/>
        </authorList>
    </citation>
    <scope>NUCLEOTIDE SEQUENCE</scope>
    <source>
        <strain evidence="2">TUCIM 5799</strain>
    </source>
</reference>
<keyword evidence="3" id="KW-1185">Reference proteome</keyword>
<sequence>MAGGHTIFITSERSSKEKVYKSLRTSMCVRANEQALRLNLHLGGRHIGGSDMKNLKTSSRMLRQPERSAGD</sequence>
<feature type="region of interest" description="Disordered" evidence="1">
    <location>
        <begin position="47"/>
        <end position="71"/>
    </location>
</feature>
<dbReference type="Proteomes" id="UP000829685">
    <property type="component" value="Unassembled WGS sequence"/>
</dbReference>
<comment type="caution">
    <text evidence="2">The sequence shown here is derived from an EMBL/GenBank/DDBJ whole genome shotgun (WGS) entry which is preliminary data.</text>
</comment>
<proteinExistence type="predicted"/>
<dbReference type="EMBL" id="JAFIMR010000010">
    <property type="protein sequence ID" value="KAI1873464.1"/>
    <property type="molecule type" value="Genomic_DNA"/>
</dbReference>
<evidence type="ECO:0000313" key="3">
    <source>
        <dbReference type="Proteomes" id="UP000829685"/>
    </source>
</evidence>
<accession>A0A9P9WPG4</accession>
<protein>
    <submittedName>
        <fullName evidence="2">Uncharacterized protein</fullName>
    </submittedName>
</protein>
<name>A0A9P9WPG4_9PEZI</name>
<gene>
    <name evidence="2" type="ORF">JX265_005086</name>
</gene>